<name>A0AAQ3K4I9_9LILI</name>
<proteinExistence type="predicted"/>
<evidence type="ECO:0000313" key="2">
    <source>
        <dbReference type="Proteomes" id="UP001327560"/>
    </source>
</evidence>
<dbReference type="SUPFAM" id="SSF81383">
    <property type="entry name" value="F-box domain"/>
    <property type="match status" value="1"/>
</dbReference>
<dbReference type="Proteomes" id="UP001327560">
    <property type="component" value="Chromosome 2"/>
</dbReference>
<evidence type="ECO:0000313" key="1">
    <source>
        <dbReference type="EMBL" id="WOK99005.1"/>
    </source>
</evidence>
<dbReference type="InterPro" id="IPR032675">
    <property type="entry name" value="LRR_dom_sf"/>
</dbReference>
<dbReference type="AlphaFoldDB" id="A0AAQ3K4I9"/>
<evidence type="ECO:0008006" key="3">
    <source>
        <dbReference type="Google" id="ProtNLM"/>
    </source>
</evidence>
<reference evidence="1 2" key="1">
    <citation type="submission" date="2023-10" db="EMBL/GenBank/DDBJ databases">
        <title>Chromosome-scale genome assembly provides insights into flower coloration mechanisms of Canna indica.</title>
        <authorList>
            <person name="Li C."/>
        </authorList>
    </citation>
    <scope>NUCLEOTIDE SEQUENCE [LARGE SCALE GENOMIC DNA]</scope>
    <source>
        <tissue evidence="1">Flower</tissue>
    </source>
</reference>
<dbReference type="InterPro" id="IPR036047">
    <property type="entry name" value="F-box-like_dom_sf"/>
</dbReference>
<accession>A0AAQ3K4I9</accession>
<dbReference type="EMBL" id="CP136891">
    <property type="protein sequence ID" value="WOK99005.1"/>
    <property type="molecule type" value="Genomic_DNA"/>
</dbReference>
<dbReference type="PANTHER" id="PTHR38926:SF5">
    <property type="entry name" value="F-BOX AND LEUCINE-RICH REPEAT PROTEIN 6"/>
    <property type="match status" value="1"/>
</dbReference>
<keyword evidence="2" id="KW-1185">Reference proteome</keyword>
<sequence length="126" mass="14823">MLRQDDSPDTADARPWDEMQADCLINIFRRLGLDDLSVAVPFVCKYWWRASLDPGCWRRLDFRSLDFMPWSHFCRSFTSRYHLKTLSFSRFMRFAVDRSRGAAEELAFPLIFAAPSIQDLSYVSIK</sequence>
<dbReference type="Gene3D" id="3.80.10.10">
    <property type="entry name" value="Ribonuclease Inhibitor"/>
    <property type="match status" value="1"/>
</dbReference>
<gene>
    <name evidence="1" type="ORF">Cni_G07717</name>
</gene>
<dbReference type="PANTHER" id="PTHR38926">
    <property type="entry name" value="F-BOX DOMAIN CONTAINING PROTEIN, EXPRESSED"/>
    <property type="match status" value="1"/>
</dbReference>
<organism evidence="1 2">
    <name type="scientific">Canna indica</name>
    <name type="common">Indian-shot</name>
    <dbReference type="NCBI Taxonomy" id="4628"/>
    <lineage>
        <taxon>Eukaryota</taxon>
        <taxon>Viridiplantae</taxon>
        <taxon>Streptophyta</taxon>
        <taxon>Embryophyta</taxon>
        <taxon>Tracheophyta</taxon>
        <taxon>Spermatophyta</taxon>
        <taxon>Magnoliopsida</taxon>
        <taxon>Liliopsida</taxon>
        <taxon>Zingiberales</taxon>
        <taxon>Cannaceae</taxon>
        <taxon>Canna</taxon>
    </lineage>
</organism>
<protein>
    <recommendedName>
        <fullName evidence="3">F-box domain-containing protein</fullName>
    </recommendedName>
</protein>